<feature type="compositionally biased region" description="Polar residues" evidence="1">
    <location>
        <begin position="39"/>
        <end position="50"/>
    </location>
</feature>
<reference evidence="2 3" key="1">
    <citation type="submission" date="2023-09" db="EMBL/GenBank/DDBJ databases">
        <title>Complete Genome and Methylome dissection of Bacillus brevis NEB573 original source of BbsI restriction endonuclease.</title>
        <authorList>
            <person name="Fomenkov A."/>
            <person name="Roberts R.D."/>
        </authorList>
    </citation>
    <scope>NUCLEOTIDE SEQUENCE [LARGE SCALE GENOMIC DNA]</scope>
    <source>
        <strain evidence="2 3">NEB573</strain>
    </source>
</reference>
<sequence>MGNKNIGQDLTLIGVWLTLMADFFAAIGTTVLTEPEGGSDNNGQQQMTDLQSQLKDQQKQIKKQQVQFELLQMQIELRELEQQVKQRKR</sequence>
<keyword evidence="3" id="KW-1185">Reference proteome</keyword>
<accession>A0ABY9TBL0</accession>
<gene>
    <name evidence="2" type="ORF">RGB73_14685</name>
</gene>
<evidence type="ECO:0000256" key="1">
    <source>
        <dbReference type="SAM" id="MobiDB-lite"/>
    </source>
</evidence>
<proteinExistence type="predicted"/>
<protein>
    <recommendedName>
        <fullName evidence="4">Holin</fullName>
    </recommendedName>
</protein>
<dbReference type="EMBL" id="CP134050">
    <property type="protein sequence ID" value="WNC17497.1"/>
    <property type="molecule type" value="Genomic_DNA"/>
</dbReference>
<feature type="region of interest" description="Disordered" evidence="1">
    <location>
        <begin position="34"/>
        <end position="54"/>
    </location>
</feature>
<evidence type="ECO:0008006" key="4">
    <source>
        <dbReference type="Google" id="ProtNLM"/>
    </source>
</evidence>
<evidence type="ECO:0000313" key="3">
    <source>
        <dbReference type="Proteomes" id="UP001256827"/>
    </source>
</evidence>
<evidence type="ECO:0000313" key="2">
    <source>
        <dbReference type="EMBL" id="WNC17497.1"/>
    </source>
</evidence>
<dbReference type="RefSeq" id="WP_310773741.1">
    <property type="nucleotide sequence ID" value="NZ_CP134050.1"/>
</dbReference>
<dbReference type="Proteomes" id="UP001256827">
    <property type="component" value="Chromosome"/>
</dbReference>
<name>A0ABY9TBL0_BREBE</name>
<organism evidence="2 3">
    <name type="scientific">Brevibacillus brevis</name>
    <name type="common">Bacillus brevis</name>
    <dbReference type="NCBI Taxonomy" id="1393"/>
    <lineage>
        <taxon>Bacteria</taxon>
        <taxon>Bacillati</taxon>
        <taxon>Bacillota</taxon>
        <taxon>Bacilli</taxon>
        <taxon>Bacillales</taxon>
        <taxon>Paenibacillaceae</taxon>
        <taxon>Brevibacillus</taxon>
    </lineage>
</organism>